<sequence length="70" mass="7571">MKSTAKTPIPGDGLQGEGNYAAARRHRESTEQFVKSGAVEPAARKAAPHDIDEAREMRDAEKAGKSHAKR</sequence>
<proteinExistence type="predicted"/>
<keyword evidence="3" id="KW-1185">Reference proteome</keyword>
<name>A0ABU1YQP4_ROSSA</name>
<gene>
    <name evidence="2" type="ORF">J2X20_003188</name>
</gene>
<dbReference type="EMBL" id="JAVDXU010000002">
    <property type="protein sequence ID" value="MDR7270530.1"/>
    <property type="molecule type" value="Genomic_DNA"/>
</dbReference>
<organism evidence="2 3">
    <name type="scientific">Roseateles saccharophilus</name>
    <name type="common">Pseudomonas saccharophila</name>
    <dbReference type="NCBI Taxonomy" id="304"/>
    <lineage>
        <taxon>Bacteria</taxon>
        <taxon>Pseudomonadati</taxon>
        <taxon>Pseudomonadota</taxon>
        <taxon>Betaproteobacteria</taxon>
        <taxon>Burkholderiales</taxon>
        <taxon>Sphaerotilaceae</taxon>
        <taxon>Roseateles</taxon>
    </lineage>
</organism>
<evidence type="ECO:0000313" key="3">
    <source>
        <dbReference type="Proteomes" id="UP001180453"/>
    </source>
</evidence>
<reference evidence="2 3" key="1">
    <citation type="submission" date="2023-07" db="EMBL/GenBank/DDBJ databases">
        <title>Sorghum-associated microbial communities from plants grown in Nebraska, USA.</title>
        <authorList>
            <person name="Schachtman D."/>
        </authorList>
    </citation>
    <scope>NUCLEOTIDE SEQUENCE [LARGE SCALE GENOMIC DNA]</scope>
    <source>
        <strain evidence="2 3">BE314</strain>
    </source>
</reference>
<feature type="region of interest" description="Disordered" evidence="1">
    <location>
        <begin position="1"/>
        <end position="70"/>
    </location>
</feature>
<dbReference type="RefSeq" id="WP_310266517.1">
    <property type="nucleotide sequence ID" value="NZ_JAVDXU010000002.1"/>
</dbReference>
<dbReference type="Proteomes" id="UP001180453">
    <property type="component" value="Unassembled WGS sequence"/>
</dbReference>
<protein>
    <submittedName>
        <fullName evidence="2">Uncharacterized protein</fullName>
    </submittedName>
</protein>
<evidence type="ECO:0000256" key="1">
    <source>
        <dbReference type="SAM" id="MobiDB-lite"/>
    </source>
</evidence>
<comment type="caution">
    <text evidence="2">The sequence shown here is derived from an EMBL/GenBank/DDBJ whole genome shotgun (WGS) entry which is preliminary data.</text>
</comment>
<accession>A0ABU1YQP4</accession>
<feature type="compositionally biased region" description="Basic and acidic residues" evidence="1">
    <location>
        <begin position="47"/>
        <end position="64"/>
    </location>
</feature>
<evidence type="ECO:0000313" key="2">
    <source>
        <dbReference type="EMBL" id="MDR7270530.1"/>
    </source>
</evidence>